<dbReference type="EMBL" id="MFYX01000020">
    <property type="protein sequence ID" value="OGK06794.1"/>
    <property type="molecule type" value="Genomic_DNA"/>
</dbReference>
<protein>
    <recommendedName>
        <fullName evidence="3">Methionine synthase</fullName>
    </recommendedName>
</protein>
<evidence type="ECO:0000313" key="1">
    <source>
        <dbReference type="EMBL" id="OGK06794.1"/>
    </source>
</evidence>
<name>A0A1F7FJ87_UNCRA</name>
<dbReference type="AlphaFoldDB" id="A0A1F7FJ87"/>
<dbReference type="SUPFAM" id="SSF51726">
    <property type="entry name" value="UROD/MetE-like"/>
    <property type="match status" value="1"/>
</dbReference>
<reference evidence="1 2" key="1">
    <citation type="journal article" date="2016" name="Nat. Commun.">
        <title>Thousands of microbial genomes shed light on interconnected biogeochemical processes in an aquifer system.</title>
        <authorList>
            <person name="Anantharaman K."/>
            <person name="Brown C.T."/>
            <person name="Hug L.A."/>
            <person name="Sharon I."/>
            <person name="Castelle C.J."/>
            <person name="Probst A.J."/>
            <person name="Thomas B.C."/>
            <person name="Singh A."/>
            <person name="Wilkins M.J."/>
            <person name="Karaoz U."/>
            <person name="Brodie E.L."/>
            <person name="Williams K.H."/>
            <person name="Hubbard S.S."/>
            <person name="Banfield J.F."/>
        </authorList>
    </citation>
    <scope>NUCLEOTIDE SEQUENCE [LARGE SCALE GENOMIC DNA]</scope>
</reference>
<dbReference type="Proteomes" id="UP000179243">
    <property type="component" value="Unassembled WGS sequence"/>
</dbReference>
<evidence type="ECO:0000313" key="2">
    <source>
        <dbReference type="Proteomes" id="UP000179243"/>
    </source>
</evidence>
<dbReference type="InterPro" id="IPR038071">
    <property type="entry name" value="UROD/MetE-like_sf"/>
</dbReference>
<proteinExistence type="predicted"/>
<gene>
    <name evidence="1" type="ORF">A2519_01005</name>
</gene>
<evidence type="ECO:0008006" key="3">
    <source>
        <dbReference type="Google" id="ProtNLM"/>
    </source>
</evidence>
<accession>A0A1F7FJ87</accession>
<organism evidence="1 2">
    <name type="scientific">Candidatus Raymondbacteria bacterium RIFOXYD12_FULL_49_13</name>
    <dbReference type="NCBI Taxonomy" id="1817890"/>
    <lineage>
        <taxon>Bacteria</taxon>
        <taxon>Raymondiibacteriota</taxon>
    </lineage>
</organism>
<sequence length="357" mass="38947">MSFKPKCLATAIGSLPHADPDKAVSVVLSAIPYAPIWPQLPAFGLHEQMEIQYSEGMPSAVIDEAKKRMYFDTAVDSSEQFAGFYESYMAAMDPETGTGDCSALAIGPDFSKGIYALEKRLTSTGGTRPFIKVQTTGPCSFALTITDENKRAMWYNDEFRDLIIKALAMKCRWQIQKFKPFAQRIICFIDEPILSAFGSSTYVSVKREDVVAAINELVQAIHSEGALAGVHCCGNTEWSILIDAEVDIVNFDAFGFGETIAMYPEAVKNHLQKGGALAWGVVPTSAAIRDQSVETLVAQFEKVVDNLAAKGIDKQLILEQAVITPSCGTGSLPVEDAERVFKLLGELSIALKKKYGF</sequence>
<dbReference type="Gene3D" id="3.20.20.210">
    <property type="match status" value="1"/>
</dbReference>
<comment type="caution">
    <text evidence="1">The sequence shown here is derived from an EMBL/GenBank/DDBJ whole genome shotgun (WGS) entry which is preliminary data.</text>
</comment>